<dbReference type="PANTHER" id="PTHR13887:SF51">
    <property type="entry name" value="DSBA FAMILY PROTEIN"/>
    <property type="match status" value="1"/>
</dbReference>
<dbReference type="EMBL" id="JBAKIA010000002">
    <property type="protein sequence ID" value="MEJ8473275.1"/>
    <property type="molecule type" value="Genomic_DNA"/>
</dbReference>
<dbReference type="CDD" id="cd03025">
    <property type="entry name" value="DsbA_FrnE_like"/>
    <property type="match status" value="1"/>
</dbReference>
<dbReference type="Gene3D" id="3.40.30.10">
    <property type="entry name" value="Glutaredoxin"/>
    <property type="match status" value="1"/>
</dbReference>
<sequence>MAHATHLTYLTDPMCGWCYGAAPVVEQLAAHDGITLKVQPTGLFAGAGARAQDAGFASFAWPHDQRIAQMSGQTFSEDYRTKVLGNHSRMLDSGPAGLAMTAVAMSTPEQELAALAAIQRARYVEGRDITDKTVLADILSSLGLKAAHDHLLSGDTALTSTYQKRIADGQAAMRRFGIGGVPGILVGEGKNQRPVQTDGLFSGVKAMLTALKAA</sequence>
<accession>A0ABU8TGK0</accession>
<keyword evidence="3" id="KW-1185">Reference proteome</keyword>
<evidence type="ECO:0000313" key="2">
    <source>
        <dbReference type="EMBL" id="MEJ8473275.1"/>
    </source>
</evidence>
<organism evidence="2 3">
    <name type="scientific">Roseibium algae</name>
    <dbReference type="NCBI Taxonomy" id="3123038"/>
    <lineage>
        <taxon>Bacteria</taxon>
        <taxon>Pseudomonadati</taxon>
        <taxon>Pseudomonadota</taxon>
        <taxon>Alphaproteobacteria</taxon>
        <taxon>Hyphomicrobiales</taxon>
        <taxon>Stappiaceae</taxon>
        <taxon>Roseibium</taxon>
    </lineage>
</organism>
<dbReference type="Pfam" id="PF01323">
    <property type="entry name" value="DSBA"/>
    <property type="match status" value="1"/>
</dbReference>
<dbReference type="PANTHER" id="PTHR13887">
    <property type="entry name" value="GLUTATHIONE S-TRANSFERASE KAPPA"/>
    <property type="match status" value="1"/>
</dbReference>
<comment type="caution">
    <text evidence="2">The sequence shown here is derived from an EMBL/GenBank/DDBJ whole genome shotgun (WGS) entry which is preliminary data.</text>
</comment>
<dbReference type="Proteomes" id="UP001385499">
    <property type="component" value="Unassembled WGS sequence"/>
</dbReference>
<dbReference type="InterPro" id="IPR036249">
    <property type="entry name" value="Thioredoxin-like_sf"/>
</dbReference>
<gene>
    <name evidence="2" type="ORF">V6575_04185</name>
</gene>
<feature type="domain" description="DSBA-like thioredoxin" evidence="1">
    <location>
        <begin position="11"/>
        <end position="188"/>
    </location>
</feature>
<reference evidence="2 3" key="1">
    <citation type="submission" date="2024-02" db="EMBL/GenBank/DDBJ databases">
        <title>Roseibium algae sp. nov., isolated from marine alga (Grateloupia sp.), showing potential in myo-inositol conversion.</title>
        <authorList>
            <person name="Wang Y."/>
        </authorList>
    </citation>
    <scope>NUCLEOTIDE SEQUENCE [LARGE SCALE GENOMIC DNA]</scope>
    <source>
        <strain evidence="2 3">H3510</strain>
    </source>
</reference>
<dbReference type="InterPro" id="IPR001853">
    <property type="entry name" value="DSBA-like_thioredoxin_dom"/>
</dbReference>
<evidence type="ECO:0000313" key="3">
    <source>
        <dbReference type="Proteomes" id="UP001385499"/>
    </source>
</evidence>
<evidence type="ECO:0000259" key="1">
    <source>
        <dbReference type="Pfam" id="PF01323"/>
    </source>
</evidence>
<protein>
    <submittedName>
        <fullName evidence="2">DsbA family protein</fullName>
    </submittedName>
</protein>
<proteinExistence type="predicted"/>
<name>A0ABU8TGK0_9HYPH</name>
<dbReference type="RefSeq" id="WP_340272839.1">
    <property type="nucleotide sequence ID" value="NZ_JBAKIA010000002.1"/>
</dbReference>
<dbReference type="SUPFAM" id="SSF52833">
    <property type="entry name" value="Thioredoxin-like"/>
    <property type="match status" value="1"/>
</dbReference>